<evidence type="ECO:0000313" key="2">
    <source>
        <dbReference type="EMBL" id="PAV19535.1"/>
    </source>
</evidence>
<evidence type="ECO:0000256" key="1">
    <source>
        <dbReference type="SAM" id="SignalP"/>
    </source>
</evidence>
<reference evidence="2 3" key="1">
    <citation type="journal article" date="2017" name="Mol. Ecol.">
        <title>Comparative and population genomic landscape of Phellinus noxius: A hypervariable fungus causing root rot in trees.</title>
        <authorList>
            <person name="Chung C.L."/>
            <person name="Lee T.J."/>
            <person name="Akiba M."/>
            <person name="Lee H.H."/>
            <person name="Kuo T.H."/>
            <person name="Liu D."/>
            <person name="Ke H.M."/>
            <person name="Yokoi T."/>
            <person name="Roa M.B."/>
            <person name="Lu M.J."/>
            <person name="Chang Y.Y."/>
            <person name="Ann P.J."/>
            <person name="Tsai J.N."/>
            <person name="Chen C.Y."/>
            <person name="Tzean S.S."/>
            <person name="Ota Y."/>
            <person name="Hattori T."/>
            <person name="Sahashi N."/>
            <person name="Liou R.F."/>
            <person name="Kikuchi T."/>
            <person name="Tsai I.J."/>
        </authorList>
    </citation>
    <scope>NUCLEOTIDE SEQUENCE [LARGE SCALE GENOMIC DNA]</scope>
    <source>
        <strain evidence="2 3">FFPRI411160</strain>
    </source>
</reference>
<dbReference type="EMBL" id="NBII01000004">
    <property type="protein sequence ID" value="PAV19535.1"/>
    <property type="molecule type" value="Genomic_DNA"/>
</dbReference>
<organism evidence="2 3">
    <name type="scientific">Pyrrhoderma noxium</name>
    <dbReference type="NCBI Taxonomy" id="2282107"/>
    <lineage>
        <taxon>Eukaryota</taxon>
        <taxon>Fungi</taxon>
        <taxon>Dikarya</taxon>
        <taxon>Basidiomycota</taxon>
        <taxon>Agaricomycotina</taxon>
        <taxon>Agaricomycetes</taxon>
        <taxon>Hymenochaetales</taxon>
        <taxon>Hymenochaetaceae</taxon>
        <taxon>Pyrrhoderma</taxon>
    </lineage>
</organism>
<feature type="chain" id="PRO_5013635475" evidence="1">
    <location>
        <begin position="23"/>
        <end position="189"/>
    </location>
</feature>
<keyword evidence="3" id="KW-1185">Reference proteome</keyword>
<comment type="caution">
    <text evidence="2">The sequence shown here is derived from an EMBL/GenBank/DDBJ whole genome shotgun (WGS) entry which is preliminary data.</text>
</comment>
<protein>
    <submittedName>
        <fullName evidence="2">Uncharacterized protein</fullName>
    </submittedName>
</protein>
<keyword evidence="1" id="KW-0732">Signal</keyword>
<feature type="signal peptide" evidence="1">
    <location>
        <begin position="1"/>
        <end position="22"/>
    </location>
</feature>
<dbReference type="InParanoid" id="A0A286UJ75"/>
<accession>A0A286UJ75</accession>
<sequence>MFSRVSFILVAGLALTAFKAQAQEAVATATIIADLEGGANEFAFNDVGNLVGGIAGTGADGTTFIVSNQPTASAQPTMTATIVADATHVSAYYAGGEGSLSTMKVVQCGLDGDRAVCTDIVQIVQSGFKTAVTAISTANVTRTAIAVSSITADASVTPGLLISGDQAFKSLSLVTLSAGIGFSLGSLLL</sequence>
<evidence type="ECO:0000313" key="3">
    <source>
        <dbReference type="Proteomes" id="UP000217199"/>
    </source>
</evidence>
<proteinExistence type="predicted"/>
<name>A0A286UJ75_9AGAM</name>
<dbReference type="Proteomes" id="UP000217199">
    <property type="component" value="Unassembled WGS sequence"/>
</dbReference>
<dbReference type="AlphaFoldDB" id="A0A286UJ75"/>
<gene>
    <name evidence="2" type="ORF">PNOK_0446900</name>
</gene>